<keyword evidence="3" id="KW-1185">Reference proteome</keyword>
<evidence type="ECO:0000256" key="1">
    <source>
        <dbReference type="SAM" id="MobiDB-lite"/>
    </source>
</evidence>
<dbReference type="AlphaFoldDB" id="G6EED6"/>
<organism evidence="2 3">
    <name type="scientific">Novosphingobium pentaromativorans US6-1</name>
    <dbReference type="NCBI Taxonomy" id="1088721"/>
    <lineage>
        <taxon>Bacteria</taxon>
        <taxon>Pseudomonadati</taxon>
        <taxon>Pseudomonadota</taxon>
        <taxon>Alphaproteobacteria</taxon>
        <taxon>Sphingomonadales</taxon>
        <taxon>Sphingomonadaceae</taxon>
        <taxon>Novosphingobium</taxon>
    </lineage>
</organism>
<reference evidence="2 3" key="1">
    <citation type="journal article" date="2012" name="J. Bacteriol.">
        <title>Genome sequence of benzo(a)pyrene-degrading bacterium Novosphingobium pentaromativorans US6-1.</title>
        <authorList>
            <person name="Luo Y.R."/>
            <person name="Kang S.G."/>
            <person name="Kim S.J."/>
            <person name="Kim M.R."/>
            <person name="Li N."/>
            <person name="Lee J.H."/>
            <person name="Kwon K.K."/>
        </authorList>
    </citation>
    <scope>NUCLEOTIDE SEQUENCE [LARGE SCALE GENOMIC DNA]</scope>
    <source>
        <strain evidence="2 3">US6-1</strain>
    </source>
</reference>
<sequence length="44" mass="4659">MDRNGISGAFAPTCWNSSEATEPSCSRPENLSDMARQVAVTASL</sequence>
<comment type="caution">
    <text evidence="2">The sequence shown here is derived from an EMBL/GenBank/DDBJ whole genome shotgun (WGS) entry which is preliminary data.</text>
</comment>
<dbReference type="EMBL" id="AGFM01000039">
    <property type="protein sequence ID" value="EHJ60359.1"/>
    <property type="molecule type" value="Genomic_DNA"/>
</dbReference>
<feature type="region of interest" description="Disordered" evidence="1">
    <location>
        <begin position="1"/>
        <end position="29"/>
    </location>
</feature>
<feature type="compositionally biased region" description="Polar residues" evidence="1">
    <location>
        <begin position="14"/>
        <end position="29"/>
    </location>
</feature>
<protein>
    <submittedName>
        <fullName evidence="2">Uncharacterized protein</fullName>
    </submittedName>
</protein>
<dbReference type="Proteomes" id="UP000004030">
    <property type="component" value="Unassembled WGS sequence"/>
</dbReference>
<name>G6EED6_9SPHN</name>
<gene>
    <name evidence="2" type="ORF">NSU_2707</name>
</gene>
<accession>G6EED6</accession>
<evidence type="ECO:0000313" key="3">
    <source>
        <dbReference type="Proteomes" id="UP000004030"/>
    </source>
</evidence>
<proteinExistence type="predicted"/>
<evidence type="ECO:0000313" key="2">
    <source>
        <dbReference type="EMBL" id="EHJ60359.1"/>
    </source>
</evidence>